<name>A0A150PNC1_SORCE</name>
<reference evidence="2 3" key="1">
    <citation type="submission" date="2014-02" db="EMBL/GenBank/DDBJ databases">
        <title>The small core and large imbalanced accessory genome model reveals a collaborative survival strategy of Sorangium cellulosum strains in nature.</title>
        <authorList>
            <person name="Han K."/>
            <person name="Peng R."/>
            <person name="Blom J."/>
            <person name="Li Y.-Z."/>
        </authorList>
    </citation>
    <scope>NUCLEOTIDE SEQUENCE [LARGE SCALE GENOMIC DNA]</scope>
    <source>
        <strain evidence="2 3">So0157-18</strain>
    </source>
</reference>
<proteinExistence type="predicted"/>
<dbReference type="PROSITE" id="PS51782">
    <property type="entry name" value="LYSM"/>
    <property type="match status" value="1"/>
</dbReference>
<dbReference type="InterPro" id="IPR018392">
    <property type="entry name" value="LysM"/>
</dbReference>
<dbReference type="Pfam" id="PF19266">
    <property type="entry name" value="CIS_tube"/>
    <property type="match status" value="1"/>
</dbReference>
<evidence type="ECO:0000313" key="3">
    <source>
        <dbReference type="Proteomes" id="UP000075604"/>
    </source>
</evidence>
<sequence length="240" mass="26482">MIVGLNLFKLEKLKIKAFKDVGRRQPIGAPFEAMFNPASFSQRYAIAWGAKQGVGSSGPQLSYSRSKPSELTLTLVVDGTGVESMGVVAPVRKSVKDRVKAFLDVTFRYNGVIHEPNYLLVEWGSLIFSCRLSAVDIKYTAFERDGTPLRAEIEVTLISDKAAKARAREEGKTSPDLTHSRIVRSGDTLPLLTRDIYGSSARYLDVARWNRLDDFRRLIPGQEIFFPPLANLGAGTSGEG</sequence>
<dbReference type="AlphaFoldDB" id="A0A150PNC1"/>
<accession>A0A150PNC1</accession>
<dbReference type="InterPro" id="IPR045361">
    <property type="entry name" value="CIS_tube_prot_N"/>
</dbReference>
<comment type="caution">
    <text evidence="2">The sequence shown here is derived from an EMBL/GenBank/DDBJ whole genome shotgun (WGS) entry which is preliminary data.</text>
</comment>
<protein>
    <recommendedName>
        <fullName evidence="1">LysM domain-containing protein</fullName>
    </recommendedName>
</protein>
<organism evidence="2 3">
    <name type="scientific">Sorangium cellulosum</name>
    <name type="common">Polyangium cellulosum</name>
    <dbReference type="NCBI Taxonomy" id="56"/>
    <lineage>
        <taxon>Bacteria</taxon>
        <taxon>Pseudomonadati</taxon>
        <taxon>Myxococcota</taxon>
        <taxon>Polyangia</taxon>
        <taxon>Polyangiales</taxon>
        <taxon>Polyangiaceae</taxon>
        <taxon>Sorangium</taxon>
    </lineage>
</organism>
<dbReference type="Proteomes" id="UP000075604">
    <property type="component" value="Unassembled WGS sequence"/>
</dbReference>
<feature type="domain" description="LysM" evidence="1">
    <location>
        <begin position="179"/>
        <end position="226"/>
    </location>
</feature>
<gene>
    <name evidence="2" type="ORF">BE04_35435</name>
</gene>
<dbReference type="CDD" id="cd00118">
    <property type="entry name" value="LysM"/>
    <property type="match status" value="1"/>
</dbReference>
<evidence type="ECO:0000259" key="1">
    <source>
        <dbReference type="PROSITE" id="PS51782"/>
    </source>
</evidence>
<evidence type="ECO:0000313" key="2">
    <source>
        <dbReference type="EMBL" id="KYF57140.1"/>
    </source>
</evidence>
<dbReference type="EMBL" id="JELX01001923">
    <property type="protein sequence ID" value="KYF57140.1"/>
    <property type="molecule type" value="Genomic_DNA"/>
</dbReference>